<accession>A0A8T1QL92</accession>
<keyword evidence="3" id="KW-1185">Reference proteome</keyword>
<sequence length="82" mass="9426">MGFLVSIFCSWVLLSEFNGFGCCFNSIIAINFNGSWLFPLVEPQNSYKENQIGICSPIVFRRVFHLFGLKCPLILEWLFIEA</sequence>
<gene>
    <name evidence="2" type="ORF">CIPAW_05G204200</name>
</gene>
<name>A0A8T1QL92_CARIL</name>
<proteinExistence type="predicted"/>
<feature type="signal peptide" evidence="1">
    <location>
        <begin position="1"/>
        <end position="23"/>
    </location>
</feature>
<evidence type="ECO:0008006" key="4">
    <source>
        <dbReference type="Google" id="ProtNLM"/>
    </source>
</evidence>
<protein>
    <recommendedName>
        <fullName evidence="4">Secreted protein</fullName>
    </recommendedName>
</protein>
<evidence type="ECO:0000313" key="3">
    <source>
        <dbReference type="Proteomes" id="UP000811609"/>
    </source>
</evidence>
<organism evidence="2 3">
    <name type="scientific">Carya illinoinensis</name>
    <name type="common">Pecan</name>
    <dbReference type="NCBI Taxonomy" id="32201"/>
    <lineage>
        <taxon>Eukaryota</taxon>
        <taxon>Viridiplantae</taxon>
        <taxon>Streptophyta</taxon>
        <taxon>Embryophyta</taxon>
        <taxon>Tracheophyta</taxon>
        <taxon>Spermatophyta</taxon>
        <taxon>Magnoliopsida</taxon>
        <taxon>eudicotyledons</taxon>
        <taxon>Gunneridae</taxon>
        <taxon>Pentapetalae</taxon>
        <taxon>rosids</taxon>
        <taxon>fabids</taxon>
        <taxon>Fagales</taxon>
        <taxon>Juglandaceae</taxon>
        <taxon>Carya</taxon>
    </lineage>
</organism>
<dbReference type="Proteomes" id="UP000811609">
    <property type="component" value="Chromosome 5"/>
</dbReference>
<comment type="caution">
    <text evidence="2">The sequence shown here is derived from an EMBL/GenBank/DDBJ whole genome shotgun (WGS) entry which is preliminary data.</text>
</comment>
<reference evidence="2" key="1">
    <citation type="submission" date="2020-12" db="EMBL/GenBank/DDBJ databases">
        <title>WGS assembly of Carya illinoinensis cv. Pawnee.</title>
        <authorList>
            <person name="Platts A."/>
            <person name="Shu S."/>
            <person name="Wright S."/>
            <person name="Barry K."/>
            <person name="Edger P."/>
            <person name="Pires J.C."/>
            <person name="Schmutz J."/>
        </authorList>
    </citation>
    <scope>NUCLEOTIDE SEQUENCE</scope>
    <source>
        <tissue evidence="2">Leaf</tissue>
    </source>
</reference>
<dbReference type="AlphaFoldDB" id="A0A8T1QL92"/>
<dbReference type="EMBL" id="CM031813">
    <property type="protein sequence ID" value="KAG6655276.1"/>
    <property type="molecule type" value="Genomic_DNA"/>
</dbReference>
<keyword evidence="1" id="KW-0732">Signal</keyword>
<feature type="chain" id="PRO_5035778167" description="Secreted protein" evidence="1">
    <location>
        <begin position="24"/>
        <end position="82"/>
    </location>
</feature>
<evidence type="ECO:0000256" key="1">
    <source>
        <dbReference type="SAM" id="SignalP"/>
    </source>
</evidence>
<evidence type="ECO:0000313" key="2">
    <source>
        <dbReference type="EMBL" id="KAG6655276.1"/>
    </source>
</evidence>